<name>A0A9N9HVV5_9GLOM</name>
<dbReference type="Proteomes" id="UP000789396">
    <property type="component" value="Unassembled WGS sequence"/>
</dbReference>
<gene>
    <name evidence="2" type="ORF">RFULGI_LOCUS10705</name>
</gene>
<reference evidence="2" key="1">
    <citation type="submission" date="2021-06" db="EMBL/GenBank/DDBJ databases">
        <authorList>
            <person name="Kallberg Y."/>
            <person name="Tangrot J."/>
            <person name="Rosling A."/>
        </authorList>
    </citation>
    <scope>NUCLEOTIDE SEQUENCE</scope>
    <source>
        <strain evidence="2">IN212</strain>
    </source>
</reference>
<organism evidence="2 3">
    <name type="scientific">Racocetra fulgida</name>
    <dbReference type="NCBI Taxonomy" id="60492"/>
    <lineage>
        <taxon>Eukaryota</taxon>
        <taxon>Fungi</taxon>
        <taxon>Fungi incertae sedis</taxon>
        <taxon>Mucoromycota</taxon>
        <taxon>Glomeromycotina</taxon>
        <taxon>Glomeromycetes</taxon>
        <taxon>Diversisporales</taxon>
        <taxon>Gigasporaceae</taxon>
        <taxon>Racocetra</taxon>
    </lineage>
</organism>
<evidence type="ECO:0000256" key="1">
    <source>
        <dbReference type="SAM" id="MobiDB-lite"/>
    </source>
</evidence>
<accession>A0A9N9HVV5</accession>
<dbReference type="AlphaFoldDB" id="A0A9N9HVV5"/>
<feature type="region of interest" description="Disordered" evidence="1">
    <location>
        <begin position="1"/>
        <end position="30"/>
    </location>
</feature>
<feature type="non-terminal residue" evidence="2">
    <location>
        <position position="117"/>
    </location>
</feature>
<proteinExistence type="predicted"/>
<feature type="compositionally biased region" description="Basic and acidic residues" evidence="1">
    <location>
        <begin position="1"/>
        <end position="18"/>
    </location>
</feature>
<sequence>SNGDKFNDKFNNIEDSDTKTCSSNGNEFNNEFEDEDTEISIVRDEDANNIITKLLQAVPEGVSADINNNTIDSDSNSESEFEVEVDKGHSMSSEMLGAVIKQLKKNVADKESKQALL</sequence>
<keyword evidence="3" id="KW-1185">Reference proteome</keyword>
<protein>
    <submittedName>
        <fullName evidence="2">9141_t:CDS:1</fullName>
    </submittedName>
</protein>
<evidence type="ECO:0000313" key="2">
    <source>
        <dbReference type="EMBL" id="CAG8708319.1"/>
    </source>
</evidence>
<comment type="caution">
    <text evidence="2">The sequence shown here is derived from an EMBL/GenBank/DDBJ whole genome shotgun (WGS) entry which is preliminary data.</text>
</comment>
<evidence type="ECO:0000313" key="3">
    <source>
        <dbReference type="Proteomes" id="UP000789396"/>
    </source>
</evidence>
<dbReference type="EMBL" id="CAJVPZ010021761">
    <property type="protein sequence ID" value="CAG8708319.1"/>
    <property type="molecule type" value="Genomic_DNA"/>
</dbReference>
<dbReference type="OrthoDB" id="10599599at2759"/>